<dbReference type="Gene3D" id="3.40.50.300">
    <property type="entry name" value="P-loop containing nucleotide triphosphate hydrolases"/>
    <property type="match status" value="1"/>
</dbReference>
<dbReference type="InterPro" id="IPR057495">
    <property type="entry name" value="AAA_lid_BCS1"/>
</dbReference>
<keyword evidence="7" id="KW-0067">ATP-binding</keyword>
<dbReference type="Pfam" id="PF00004">
    <property type="entry name" value="AAA"/>
    <property type="match status" value="1"/>
</dbReference>
<keyword evidence="8 13" id="KW-1133">Transmembrane helix</keyword>
<dbReference type="InterPro" id="IPR027417">
    <property type="entry name" value="P-loop_NTPase"/>
</dbReference>
<feature type="transmembrane region" description="Helical" evidence="13">
    <location>
        <begin position="48"/>
        <end position="70"/>
    </location>
</feature>
<dbReference type="InterPro" id="IPR003593">
    <property type="entry name" value="AAA+_ATPase"/>
</dbReference>
<evidence type="ECO:0008006" key="18">
    <source>
        <dbReference type="Google" id="ProtNLM"/>
    </source>
</evidence>
<evidence type="ECO:0000256" key="5">
    <source>
        <dbReference type="ARBA" id="ARBA00022792"/>
    </source>
</evidence>
<keyword evidence="5" id="KW-0999">Mitochondrion inner membrane</keyword>
<dbReference type="SMART" id="SM00382">
    <property type="entry name" value="AAA"/>
    <property type="match status" value="1"/>
</dbReference>
<accession>A0AAW2YIA4</accession>
<evidence type="ECO:0000256" key="1">
    <source>
        <dbReference type="ARBA" id="ARBA00004434"/>
    </source>
</evidence>
<organism evidence="16 17">
    <name type="scientific">Acrasis kona</name>
    <dbReference type="NCBI Taxonomy" id="1008807"/>
    <lineage>
        <taxon>Eukaryota</taxon>
        <taxon>Discoba</taxon>
        <taxon>Heterolobosea</taxon>
        <taxon>Tetramitia</taxon>
        <taxon>Eutetramitia</taxon>
        <taxon>Acrasidae</taxon>
        <taxon>Acrasis</taxon>
    </lineage>
</organism>
<evidence type="ECO:0000256" key="11">
    <source>
        <dbReference type="ARBA" id="ARBA00048778"/>
    </source>
</evidence>
<keyword evidence="9" id="KW-0496">Mitochondrion</keyword>
<dbReference type="Proteomes" id="UP001431209">
    <property type="component" value="Unassembled WGS sequence"/>
</dbReference>
<dbReference type="InterPro" id="IPR014851">
    <property type="entry name" value="BCS1_N"/>
</dbReference>
<keyword evidence="4" id="KW-0547">Nucleotide-binding</keyword>
<dbReference type="GO" id="GO:0005743">
    <property type="term" value="C:mitochondrial inner membrane"/>
    <property type="evidence" value="ECO:0007669"/>
    <property type="project" value="UniProtKB-SubCell"/>
</dbReference>
<gene>
    <name evidence="16" type="ORF">AKO1_006166</name>
</gene>
<dbReference type="AlphaFoldDB" id="A0AAW2YIA4"/>
<evidence type="ECO:0000256" key="12">
    <source>
        <dbReference type="SAM" id="MobiDB-lite"/>
    </source>
</evidence>
<reference evidence="16 17" key="1">
    <citation type="submission" date="2024-03" db="EMBL/GenBank/DDBJ databases">
        <title>The Acrasis kona genome and developmental transcriptomes reveal deep origins of eukaryotic multicellular pathways.</title>
        <authorList>
            <person name="Sheikh S."/>
            <person name="Fu C.-J."/>
            <person name="Brown M.W."/>
            <person name="Baldauf S.L."/>
        </authorList>
    </citation>
    <scope>NUCLEOTIDE SEQUENCE [LARGE SCALE GENOMIC DNA]</scope>
    <source>
        <strain evidence="16 17">ATCC MYA-3509</strain>
    </source>
</reference>
<keyword evidence="17" id="KW-1185">Reference proteome</keyword>
<evidence type="ECO:0000256" key="2">
    <source>
        <dbReference type="ARBA" id="ARBA00007448"/>
    </source>
</evidence>
<keyword evidence="10 13" id="KW-0472">Membrane</keyword>
<dbReference type="SUPFAM" id="SSF52540">
    <property type="entry name" value="P-loop containing nucleoside triphosphate hydrolases"/>
    <property type="match status" value="1"/>
</dbReference>
<evidence type="ECO:0000256" key="6">
    <source>
        <dbReference type="ARBA" id="ARBA00022801"/>
    </source>
</evidence>
<keyword evidence="6" id="KW-0378">Hydrolase</keyword>
<protein>
    <recommendedName>
        <fullName evidence="18">Mitochondrial chaperone BCS1</fullName>
    </recommendedName>
</protein>
<feature type="domain" description="BCS1 N-terminal" evidence="15">
    <location>
        <begin position="90"/>
        <end position="271"/>
    </location>
</feature>
<evidence type="ECO:0000259" key="15">
    <source>
        <dbReference type="SMART" id="SM01024"/>
    </source>
</evidence>
<comment type="subcellular location">
    <subcellularLocation>
        <location evidence="1">Mitochondrion inner membrane</location>
        <topology evidence="1">Single-pass membrane protein</topology>
    </subcellularLocation>
</comment>
<dbReference type="InterPro" id="IPR050747">
    <property type="entry name" value="Mitochondrial_chaperone_BCS1"/>
</dbReference>
<evidence type="ECO:0000313" key="17">
    <source>
        <dbReference type="Proteomes" id="UP001431209"/>
    </source>
</evidence>
<evidence type="ECO:0000313" key="16">
    <source>
        <dbReference type="EMBL" id="KAL0476665.1"/>
    </source>
</evidence>
<dbReference type="PANTHER" id="PTHR23070">
    <property type="entry name" value="BCS1 AAA-TYPE ATPASE"/>
    <property type="match status" value="1"/>
</dbReference>
<feature type="domain" description="AAA+ ATPase" evidence="14">
    <location>
        <begin position="302"/>
        <end position="430"/>
    </location>
</feature>
<evidence type="ECO:0000256" key="3">
    <source>
        <dbReference type="ARBA" id="ARBA00022692"/>
    </source>
</evidence>
<dbReference type="GO" id="GO:0005524">
    <property type="term" value="F:ATP binding"/>
    <property type="evidence" value="ECO:0007669"/>
    <property type="project" value="UniProtKB-KW"/>
</dbReference>
<dbReference type="EMBL" id="JAOPGA020000078">
    <property type="protein sequence ID" value="KAL0476665.1"/>
    <property type="molecule type" value="Genomic_DNA"/>
</dbReference>
<dbReference type="SMART" id="SM01024">
    <property type="entry name" value="BCS1_N"/>
    <property type="match status" value="1"/>
</dbReference>
<feature type="region of interest" description="Disordered" evidence="12">
    <location>
        <begin position="504"/>
        <end position="551"/>
    </location>
</feature>
<comment type="caution">
    <text evidence="16">The sequence shown here is derived from an EMBL/GenBank/DDBJ whole genome shotgun (WGS) entry which is preliminary data.</text>
</comment>
<evidence type="ECO:0000256" key="13">
    <source>
        <dbReference type="SAM" id="Phobius"/>
    </source>
</evidence>
<evidence type="ECO:0000259" key="14">
    <source>
        <dbReference type="SMART" id="SM00382"/>
    </source>
</evidence>
<dbReference type="Pfam" id="PF25426">
    <property type="entry name" value="AAA_lid_BCS1"/>
    <property type="match status" value="1"/>
</dbReference>
<evidence type="ECO:0000256" key="9">
    <source>
        <dbReference type="ARBA" id="ARBA00023128"/>
    </source>
</evidence>
<comment type="catalytic activity">
    <reaction evidence="11">
        <text>ATP + H2O = ADP + phosphate + H(+)</text>
        <dbReference type="Rhea" id="RHEA:13065"/>
        <dbReference type="ChEBI" id="CHEBI:15377"/>
        <dbReference type="ChEBI" id="CHEBI:15378"/>
        <dbReference type="ChEBI" id="CHEBI:30616"/>
        <dbReference type="ChEBI" id="CHEBI:43474"/>
        <dbReference type="ChEBI" id="CHEBI:456216"/>
    </reaction>
    <physiologicalReaction direction="left-to-right" evidence="11">
        <dbReference type="Rhea" id="RHEA:13066"/>
    </physiologicalReaction>
</comment>
<proteinExistence type="inferred from homology"/>
<dbReference type="Pfam" id="PF08740">
    <property type="entry name" value="BCS1_N"/>
    <property type="match status" value="1"/>
</dbReference>
<evidence type="ECO:0000256" key="8">
    <source>
        <dbReference type="ARBA" id="ARBA00022989"/>
    </source>
</evidence>
<dbReference type="InterPro" id="IPR003959">
    <property type="entry name" value="ATPase_AAA_core"/>
</dbReference>
<evidence type="ECO:0000256" key="7">
    <source>
        <dbReference type="ARBA" id="ARBA00022840"/>
    </source>
</evidence>
<evidence type="ECO:0000256" key="10">
    <source>
        <dbReference type="ARBA" id="ARBA00023136"/>
    </source>
</evidence>
<keyword evidence="3 13" id="KW-0812">Transmembrane</keyword>
<feature type="transmembrane region" description="Helical" evidence="13">
    <location>
        <begin position="82"/>
        <end position="100"/>
    </location>
</feature>
<sequence length="551" mass="62845">MDLMSGDLSGDSLISVLTQFSGSSPLANGTATYNATSLLQYINQTAPLIYSMINPTSQSSYLLWFIHIFFVRTIPNLLSNNIFSAGISIMVFSYAIRVLWDQIIAISDSFRNIFYYSMEFKSVDQTYQYLRHWLSNQKSNAKSFSVVADWQNVDNDGKNIPNVMFVPGLGSHYFKYKGYRVWVDRSEDKDNNGAISNNYGEPNERMNITIFQPWAILSRNTGKQALKMIIDDAMAQYHEKTTAQTNVYTVCDDYADWEMSCMRAMRPMESVVLPEKTKQDTTLDISNFLDDEKWYKDNGIPYRRGYLLFGAPGTGKTSFILALAAKFKLSVSMLSFSHPMMTDNFLLKLVNNSPSNTLLLLEDVDAAFVDRKSAEGKTKLTFSGVLNALDGVASQKNKLVFMTTNHIERLSPALIRPGRVDFKVEFKLANRHQIKNMFVRLFPKPEHEALAEKFSDIVPEYVLSPAELQGLFIKHKYNPEEMIEDTSNYLQELKDYKALTEKLKEQEKKDAEEEAGGEGKNEEKADKKNQEKSETKSEEKADEKSEIEKQE</sequence>
<name>A0AAW2YIA4_9EUKA</name>
<dbReference type="GO" id="GO:0016887">
    <property type="term" value="F:ATP hydrolysis activity"/>
    <property type="evidence" value="ECO:0007669"/>
    <property type="project" value="InterPro"/>
</dbReference>
<comment type="similarity">
    <text evidence="2">Belongs to the AAA ATPase family. BCS1 subfamily.</text>
</comment>
<evidence type="ECO:0000256" key="4">
    <source>
        <dbReference type="ARBA" id="ARBA00022741"/>
    </source>
</evidence>